<reference evidence="1" key="1">
    <citation type="submission" date="2022-11" db="EMBL/GenBank/DDBJ databases">
        <title>Genome Sequence of Nemania bipapillata.</title>
        <authorList>
            <person name="Buettner E."/>
        </authorList>
    </citation>
    <scope>NUCLEOTIDE SEQUENCE</scope>
    <source>
        <strain evidence="1">CP14</strain>
    </source>
</reference>
<comment type="caution">
    <text evidence="1">The sequence shown here is derived from an EMBL/GenBank/DDBJ whole genome shotgun (WGS) entry which is preliminary data.</text>
</comment>
<gene>
    <name evidence="1" type="ORF">ONZ43_g6778</name>
</gene>
<protein>
    <submittedName>
        <fullName evidence="1">Uncharacterized protein</fullName>
    </submittedName>
</protein>
<evidence type="ECO:0000313" key="1">
    <source>
        <dbReference type="EMBL" id="KAJ8107298.1"/>
    </source>
</evidence>
<accession>A0ACC2HX68</accession>
<name>A0ACC2HX68_9PEZI</name>
<sequence length="516" mass="58173">MPSHRSDQIFETQAAYKNLVDMTALVEIASETPTNIGQEPGQHVTNKPTSNDELESVKAAPVPMIYGQPASQRNLDENSSPEIDSPVTPKIADNGKAIILASSDCIDDGLDDEISSASKNSSNPLASISTEEPTVNTNEDANKSISTTSPDPANDGFDEESSSTSTSDSWTTQDSDPEDETPFPYNIGQVLELRTSGGKRLSATIMKLYSITMSPVLGVRLQNWDGPQEVVLKLYDRRFGNYRKTSSYNEDPPIPHTTQGEEAFKRYIREGLIETLIKELEAQDDEEGSFEFADDDEPDDRPEWEKLAESEGEHYYNLRKDYTTEVRAYKELQELQGHCIPKLFSTVYFDMPSAQSDLPAIYFRVPGILIQKLDGCRLLDIFTELEKEGPSLWRKIIQDTVDIAAKPLSLGVMNDDASARNVVVAFSSEKEFQPYLVDFARAYFKWDMRFRECVFNNPDWKQGLCCCWSCLIEGWADPQQIGWDMACEMKRVHGQMPEIEYPKRPPHPALYYPRDA</sequence>
<proteinExistence type="predicted"/>
<dbReference type="EMBL" id="JAPESX010002569">
    <property type="protein sequence ID" value="KAJ8107298.1"/>
    <property type="molecule type" value="Genomic_DNA"/>
</dbReference>
<keyword evidence="2" id="KW-1185">Reference proteome</keyword>
<evidence type="ECO:0000313" key="2">
    <source>
        <dbReference type="Proteomes" id="UP001153334"/>
    </source>
</evidence>
<dbReference type="Proteomes" id="UP001153334">
    <property type="component" value="Unassembled WGS sequence"/>
</dbReference>
<organism evidence="1 2">
    <name type="scientific">Nemania bipapillata</name>
    <dbReference type="NCBI Taxonomy" id="110536"/>
    <lineage>
        <taxon>Eukaryota</taxon>
        <taxon>Fungi</taxon>
        <taxon>Dikarya</taxon>
        <taxon>Ascomycota</taxon>
        <taxon>Pezizomycotina</taxon>
        <taxon>Sordariomycetes</taxon>
        <taxon>Xylariomycetidae</taxon>
        <taxon>Xylariales</taxon>
        <taxon>Xylariaceae</taxon>
        <taxon>Nemania</taxon>
    </lineage>
</organism>